<proteinExistence type="predicted"/>
<sequence>MFKKLLKIMPWANKDTNEFIIVQLNDKIMPLDRGDFYEEPLNEFLQKYGYGEVSGGGTMQSETGEIIFCDIEIMVYKNQSCEQIANGIIPFLEAKGVPKGSAVTIEESKEISFGKSEGLAIYLDGINLADNVYNECDPDYVLQELSMLTGNSGNLQRYWQGETETAFYFYGKSYEKMKAAITEFVSSYPLCKGARVVQIA</sequence>
<gene>
    <name evidence="1" type="ORF">SAMN02745136_01049</name>
</gene>
<evidence type="ECO:0000313" key="1">
    <source>
        <dbReference type="EMBL" id="SHJ83789.1"/>
    </source>
</evidence>
<dbReference type="Proteomes" id="UP000184386">
    <property type="component" value="Unassembled WGS sequence"/>
</dbReference>
<keyword evidence="2" id="KW-1185">Reference proteome</keyword>
<organism evidence="1 2">
    <name type="scientific">Anaerocolumna jejuensis DSM 15929</name>
    <dbReference type="NCBI Taxonomy" id="1121322"/>
    <lineage>
        <taxon>Bacteria</taxon>
        <taxon>Bacillati</taxon>
        <taxon>Bacillota</taxon>
        <taxon>Clostridia</taxon>
        <taxon>Lachnospirales</taxon>
        <taxon>Lachnospiraceae</taxon>
        <taxon>Anaerocolumna</taxon>
    </lineage>
</organism>
<dbReference type="AlphaFoldDB" id="A0A1M6MJX0"/>
<dbReference type="OrthoDB" id="5194749at2"/>
<dbReference type="EMBL" id="FRAC01000007">
    <property type="protein sequence ID" value="SHJ83789.1"/>
    <property type="molecule type" value="Genomic_DNA"/>
</dbReference>
<evidence type="ECO:0000313" key="2">
    <source>
        <dbReference type="Proteomes" id="UP000184386"/>
    </source>
</evidence>
<reference evidence="1 2" key="1">
    <citation type="submission" date="2016-11" db="EMBL/GenBank/DDBJ databases">
        <authorList>
            <person name="Jaros S."/>
            <person name="Januszkiewicz K."/>
            <person name="Wedrychowicz H."/>
        </authorList>
    </citation>
    <scope>NUCLEOTIDE SEQUENCE [LARGE SCALE GENOMIC DNA]</scope>
    <source>
        <strain evidence="1 2">DSM 15929</strain>
    </source>
</reference>
<name>A0A1M6MJX0_9FIRM</name>
<dbReference type="RefSeq" id="WP_139241111.1">
    <property type="nucleotide sequence ID" value="NZ_FRAC01000007.1"/>
</dbReference>
<accession>A0A1M6MJX0</accession>
<protein>
    <submittedName>
        <fullName evidence="1">Uncharacterized protein</fullName>
    </submittedName>
</protein>